<evidence type="ECO:0000256" key="13">
    <source>
        <dbReference type="ARBA" id="ARBA00023329"/>
    </source>
</evidence>
<dbReference type="GO" id="GO:0006886">
    <property type="term" value="P:intracellular protein transport"/>
    <property type="evidence" value="ECO:0007669"/>
    <property type="project" value="InterPro"/>
</dbReference>
<dbReference type="Pfam" id="PF08033">
    <property type="entry name" value="Sec23_BS"/>
    <property type="match status" value="1"/>
</dbReference>
<evidence type="ECO:0000259" key="17">
    <source>
        <dbReference type="Pfam" id="PF04811"/>
    </source>
</evidence>
<feature type="domain" description="Zinc finger Sec23/Sec24-type" evidence="16">
    <location>
        <begin position="54"/>
        <end position="93"/>
    </location>
</feature>
<dbReference type="InterPro" id="IPR012990">
    <property type="entry name" value="Beta-sandwich_Sec23_24"/>
</dbReference>
<dbReference type="InterPro" id="IPR037364">
    <property type="entry name" value="Sec23"/>
</dbReference>
<evidence type="ECO:0000256" key="7">
    <source>
        <dbReference type="ARBA" id="ARBA00022824"/>
    </source>
</evidence>
<keyword evidence="20" id="KW-0946">Virion</keyword>
<dbReference type="Gene3D" id="1.20.120.730">
    <property type="entry name" value="Sec23/Sec24 helical domain"/>
    <property type="match status" value="1"/>
</dbReference>
<dbReference type="InterPro" id="IPR029006">
    <property type="entry name" value="ADF-H/Gelsolin-like_dom_sf"/>
</dbReference>
<dbReference type="GO" id="GO:0005789">
    <property type="term" value="C:endoplasmic reticulum membrane"/>
    <property type="evidence" value="ECO:0007669"/>
    <property type="project" value="UniProtKB-SubCell"/>
</dbReference>
<dbReference type="CDD" id="cd01478">
    <property type="entry name" value="Sec23-like"/>
    <property type="match status" value="1"/>
</dbReference>
<dbReference type="GO" id="GO:0030127">
    <property type="term" value="C:COPII vesicle coat"/>
    <property type="evidence" value="ECO:0007669"/>
    <property type="project" value="InterPro"/>
</dbReference>
<dbReference type="FunFam" id="2.30.30.380:FF:000001">
    <property type="entry name" value="Protein transport protein SEC23"/>
    <property type="match status" value="1"/>
</dbReference>
<dbReference type="GO" id="GO:0008270">
    <property type="term" value="F:zinc ion binding"/>
    <property type="evidence" value="ECO:0007669"/>
    <property type="project" value="InterPro"/>
</dbReference>
<comment type="similarity">
    <text evidence="3 14">Belongs to the SEC23/SEC24 family. SEC23 subfamily.</text>
</comment>
<dbReference type="FunFam" id="3.40.50.410:FF:000008">
    <property type="entry name" value="Protein transport protein SEC23"/>
    <property type="match status" value="1"/>
</dbReference>
<dbReference type="SUPFAM" id="SSF53300">
    <property type="entry name" value="vWA-like"/>
    <property type="match status" value="1"/>
</dbReference>
<dbReference type="OrthoDB" id="10256289at2759"/>
<dbReference type="SUPFAM" id="SSF81995">
    <property type="entry name" value="beta-sandwich domain of Sec23/24"/>
    <property type="match status" value="1"/>
</dbReference>
<dbReference type="GO" id="GO:0000139">
    <property type="term" value="C:Golgi membrane"/>
    <property type="evidence" value="ECO:0007669"/>
    <property type="project" value="UniProtKB-SubCell"/>
</dbReference>
<evidence type="ECO:0000259" key="16">
    <source>
        <dbReference type="Pfam" id="PF04810"/>
    </source>
</evidence>
<proteinExistence type="inferred from homology"/>
<dbReference type="Gene3D" id="2.30.30.380">
    <property type="entry name" value="Zn-finger domain of Sec23/24"/>
    <property type="match status" value="1"/>
</dbReference>
<dbReference type="InParanoid" id="J0WWG6"/>
<dbReference type="GO" id="GO:0005096">
    <property type="term" value="F:GTPase activator activity"/>
    <property type="evidence" value="ECO:0007669"/>
    <property type="project" value="TreeGrafter"/>
</dbReference>
<keyword evidence="13 14" id="KW-0968">Cytoplasmic vesicle</keyword>
<evidence type="ECO:0000256" key="3">
    <source>
        <dbReference type="ARBA" id="ARBA00009210"/>
    </source>
</evidence>
<keyword evidence="11 14" id="KW-0333">Golgi apparatus</keyword>
<keyword evidence="9 14" id="KW-0931">ER-Golgi transport</keyword>
<dbReference type="FunFam" id="3.40.20.10:FF:000006">
    <property type="entry name" value="Protein transport protein SEC23"/>
    <property type="match status" value="1"/>
</dbReference>
<dbReference type="Gene3D" id="2.60.40.1670">
    <property type="entry name" value="beta-sandwich domain of Sec23/24"/>
    <property type="match status" value="1"/>
</dbReference>
<keyword evidence="5 14" id="KW-0963">Cytoplasm</keyword>
<evidence type="ECO:0000313" key="21">
    <source>
        <dbReference type="Proteomes" id="UP000006514"/>
    </source>
</evidence>
<dbReference type="FunFam" id="2.60.40.1670:FF:000006">
    <property type="entry name" value="Protein transport protein SEC23"/>
    <property type="match status" value="1"/>
</dbReference>
<evidence type="ECO:0000256" key="5">
    <source>
        <dbReference type="ARBA" id="ARBA00022490"/>
    </source>
</evidence>
<keyword evidence="7 14" id="KW-0256">Endoplasmic reticulum</keyword>
<evidence type="ECO:0000259" key="19">
    <source>
        <dbReference type="Pfam" id="PF08033"/>
    </source>
</evidence>
<evidence type="ECO:0000256" key="11">
    <source>
        <dbReference type="ARBA" id="ARBA00023034"/>
    </source>
</evidence>
<dbReference type="InterPro" id="IPR007123">
    <property type="entry name" value="Gelsolin-like_dom"/>
</dbReference>
<dbReference type="GO" id="GO:0090110">
    <property type="term" value="P:COPII-coated vesicle cargo loading"/>
    <property type="evidence" value="ECO:0007669"/>
    <property type="project" value="TreeGrafter"/>
</dbReference>
<comment type="subcellular location">
    <subcellularLocation>
        <location evidence="14">Cytoplasm</location>
    </subcellularLocation>
    <subcellularLocation>
        <location evidence="1 14">Cytoplasmic vesicle</location>
        <location evidence="1 14">COPII-coated vesicle membrane</location>
        <topology evidence="1 14">Peripheral membrane protein</topology>
        <orientation evidence="1 14">Cytoplasmic side</orientation>
    </subcellularLocation>
    <subcellularLocation>
        <location evidence="2 14">Endoplasmic reticulum membrane</location>
        <topology evidence="2 14">Peripheral membrane protein</topology>
        <orientation evidence="2 14">Cytoplasmic side</orientation>
    </subcellularLocation>
    <subcellularLocation>
        <location evidence="14">Golgi apparatus membrane</location>
        <topology evidence="14">Peripheral membrane protein</topology>
        <orientation evidence="14">Cytoplasmic side</orientation>
    </subcellularLocation>
</comment>
<evidence type="ECO:0000259" key="15">
    <source>
        <dbReference type="Pfam" id="PF00626"/>
    </source>
</evidence>
<sequence>MLNVEDVEDRDGVRLSWNVFPSSRIEATRTVVPIAALYNPLKYREDLPPVLYEPVACKPPCRAILNPYCQIDVRGKLWICPFCLQRNAFPPHYKDISNTNLPPELLPKYTTIEYTLSRPAQVPPTFLFVVDTCLDKEELKALCDAIVVSLSLIPPYALVGLITFGTMAQVHELGYAECSKSYVFRGGKEYTPKQIQDMLGLSPQNRAAPRPGQPMPQNYGAARFLMPVQQCEFQLTSLLETLTKDAWPVANDKRPLRCSGVALSVAIGLLESAFPNTGARIMLFAGGPATEGPGLVVSNELREPIRSHHDIDRDAVKHFKRASKFYEGLAKRAATNGHAVDLFAGCLDQIGLLEMKSLPNSTNGNIVLADSFATSIFKQAFLKMFAKAEDGHLQMGLNATFDVQCTKELKVSGMIGHAISVNKKSACVGETEIGIGGTSAWKVCALMPRTALAVYFEVVTPAGQPLQPGSRGLIQFVTHYQHASGQMRLRVTTLARNFAEGTSPSIGASFDQEAAAALMARVAVFKAEIDDSPDVLRWLDRMLIRLCQKFADYRKEDPSTFRLTDNFSIYPQFMFHLRRSQFLQVFNNSPDETAFYRHVLNEEDVNNSLIMIQPTLMSYTIDQPTPQPVLLDSMSIKPDVILLLDTFFHILIFHGETIAQWRKAGYQDQEGYENFKELLQLPVQDAQDLLVDRFPIPRYIVCDQGGSQARFLLSKLNPSTTHMSQGMYGTGAGGAAGQAIFTDDVSLQVFMEALKRLAVGAATQ</sequence>
<dbReference type="GO" id="GO:0070971">
    <property type="term" value="C:endoplasmic reticulum exit site"/>
    <property type="evidence" value="ECO:0007669"/>
    <property type="project" value="TreeGrafter"/>
</dbReference>
<dbReference type="eggNOG" id="KOG1986">
    <property type="taxonomic scope" value="Eukaryota"/>
</dbReference>
<dbReference type="SUPFAM" id="SSF82754">
    <property type="entry name" value="C-terminal, gelsolin-like domain of Sec23/24"/>
    <property type="match status" value="1"/>
</dbReference>
<evidence type="ECO:0000256" key="4">
    <source>
        <dbReference type="ARBA" id="ARBA00022448"/>
    </source>
</evidence>
<dbReference type="Pfam" id="PF04815">
    <property type="entry name" value="Sec23_helical"/>
    <property type="match status" value="1"/>
</dbReference>
<dbReference type="InterPro" id="IPR036465">
    <property type="entry name" value="vWFA_dom_sf"/>
</dbReference>
<evidence type="ECO:0000256" key="9">
    <source>
        <dbReference type="ARBA" id="ARBA00022892"/>
    </source>
</evidence>
<comment type="function">
    <text evidence="14">Component of the coat protein complex II (COPII) which promotes the formation of transport vesicles from the endoplasmic reticulum (ER). The coat has two main functions, the physical deformation of the endoplasmic reticulum membrane into vesicles and the selection of cargo molecules.</text>
</comment>
<dbReference type="InterPro" id="IPR006896">
    <property type="entry name" value="Sec23/24_trunk_dom"/>
</dbReference>
<feature type="domain" description="Sec23/Sec24 helical" evidence="18">
    <location>
        <begin position="511"/>
        <end position="609"/>
    </location>
</feature>
<dbReference type="Pfam" id="PF00626">
    <property type="entry name" value="Gelsolin"/>
    <property type="match status" value="1"/>
</dbReference>
<dbReference type="InterPro" id="IPR036174">
    <property type="entry name" value="Znf_Sec23_Sec24_sf"/>
</dbReference>
<dbReference type="KEGG" id="adl:AURDEDRAFT_115958"/>
<dbReference type="OMA" id="FPPHYAE"/>
<evidence type="ECO:0000256" key="12">
    <source>
        <dbReference type="ARBA" id="ARBA00023136"/>
    </source>
</evidence>
<dbReference type="SUPFAM" id="SSF82919">
    <property type="entry name" value="Zn-finger domain of Sec23/24"/>
    <property type="match status" value="1"/>
</dbReference>
<dbReference type="InterPro" id="IPR036180">
    <property type="entry name" value="Gelsolin-like_dom_sf"/>
</dbReference>
<dbReference type="FunFam" id="1.20.120.730:FF:000001">
    <property type="entry name" value="Protein transport protein SEC23"/>
    <property type="match status" value="1"/>
</dbReference>
<dbReference type="Pfam" id="PF04810">
    <property type="entry name" value="zf-Sec23_Sec24"/>
    <property type="match status" value="1"/>
</dbReference>
<evidence type="ECO:0000256" key="14">
    <source>
        <dbReference type="RuleBase" id="RU365030"/>
    </source>
</evidence>
<dbReference type="Gene3D" id="3.40.20.10">
    <property type="entry name" value="Severin"/>
    <property type="match status" value="1"/>
</dbReference>
<keyword evidence="6 14" id="KW-0479">Metal-binding</keyword>
<dbReference type="InterPro" id="IPR006895">
    <property type="entry name" value="Znf_Sec23_Sec24"/>
</dbReference>
<dbReference type="PANTHER" id="PTHR11141:SF0">
    <property type="entry name" value="PROTEIN TRANSPORT PROTEIN SEC23"/>
    <property type="match status" value="1"/>
</dbReference>
<dbReference type="PANTHER" id="PTHR11141">
    <property type="entry name" value="PROTEIN TRANSPORT PROTEIN SEC23"/>
    <property type="match status" value="1"/>
</dbReference>
<feature type="domain" description="Gelsolin-like" evidence="15">
    <location>
        <begin position="624"/>
        <end position="712"/>
    </location>
</feature>
<keyword evidence="21" id="KW-1185">Reference proteome</keyword>
<dbReference type="FunCoup" id="J0WWG6">
    <property type="interactions" value="59"/>
</dbReference>
<feature type="domain" description="Sec23/Sec24 beta-sandwich" evidence="19">
    <location>
        <begin position="396"/>
        <end position="498"/>
    </location>
</feature>
<dbReference type="CDD" id="cd11287">
    <property type="entry name" value="Sec23_C"/>
    <property type="match status" value="1"/>
</dbReference>
<evidence type="ECO:0000313" key="20">
    <source>
        <dbReference type="EMBL" id="EJD40164.1"/>
    </source>
</evidence>
<evidence type="ECO:0000256" key="1">
    <source>
        <dbReference type="ARBA" id="ARBA00004299"/>
    </source>
</evidence>
<evidence type="ECO:0000256" key="8">
    <source>
        <dbReference type="ARBA" id="ARBA00022833"/>
    </source>
</evidence>
<dbReference type="SUPFAM" id="SSF81811">
    <property type="entry name" value="Helical domain of Sec23/24"/>
    <property type="match status" value="1"/>
</dbReference>
<reference evidence="21" key="1">
    <citation type="journal article" date="2012" name="Science">
        <title>The Paleozoic origin of enzymatic lignin decomposition reconstructed from 31 fungal genomes.</title>
        <authorList>
            <person name="Floudas D."/>
            <person name="Binder M."/>
            <person name="Riley R."/>
            <person name="Barry K."/>
            <person name="Blanchette R.A."/>
            <person name="Henrissat B."/>
            <person name="Martinez A.T."/>
            <person name="Otillar R."/>
            <person name="Spatafora J.W."/>
            <person name="Yadav J.S."/>
            <person name="Aerts A."/>
            <person name="Benoit I."/>
            <person name="Boyd A."/>
            <person name="Carlson A."/>
            <person name="Copeland A."/>
            <person name="Coutinho P.M."/>
            <person name="de Vries R.P."/>
            <person name="Ferreira P."/>
            <person name="Findley K."/>
            <person name="Foster B."/>
            <person name="Gaskell J."/>
            <person name="Glotzer D."/>
            <person name="Gorecki P."/>
            <person name="Heitman J."/>
            <person name="Hesse C."/>
            <person name="Hori C."/>
            <person name="Igarashi K."/>
            <person name="Jurgens J.A."/>
            <person name="Kallen N."/>
            <person name="Kersten P."/>
            <person name="Kohler A."/>
            <person name="Kuees U."/>
            <person name="Kumar T.K.A."/>
            <person name="Kuo A."/>
            <person name="LaButti K."/>
            <person name="Larrondo L.F."/>
            <person name="Lindquist E."/>
            <person name="Ling A."/>
            <person name="Lombard V."/>
            <person name="Lucas S."/>
            <person name="Lundell T."/>
            <person name="Martin R."/>
            <person name="McLaughlin D.J."/>
            <person name="Morgenstern I."/>
            <person name="Morin E."/>
            <person name="Murat C."/>
            <person name="Nagy L.G."/>
            <person name="Nolan M."/>
            <person name="Ohm R.A."/>
            <person name="Patyshakuliyeva A."/>
            <person name="Rokas A."/>
            <person name="Ruiz-Duenas F.J."/>
            <person name="Sabat G."/>
            <person name="Salamov A."/>
            <person name="Samejima M."/>
            <person name="Schmutz J."/>
            <person name="Slot J.C."/>
            <person name="St John F."/>
            <person name="Stenlid J."/>
            <person name="Sun H."/>
            <person name="Sun S."/>
            <person name="Syed K."/>
            <person name="Tsang A."/>
            <person name="Wiebenga A."/>
            <person name="Young D."/>
            <person name="Pisabarro A."/>
            <person name="Eastwood D.C."/>
            <person name="Martin F."/>
            <person name="Cullen D."/>
            <person name="Grigoriev I.V."/>
            <person name="Hibbett D.S."/>
        </authorList>
    </citation>
    <scope>NUCLEOTIDE SEQUENCE [LARGE SCALE GENOMIC DNA]</scope>
    <source>
        <strain evidence="21">TFB10046</strain>
    </source>
</reference>
<name>J0WWG6_AURST</name>
<dbReference type="Pfam" id="PF04811">
    <property type="entry name" value="Sec23_trunk"/>
    <property type="match status" value="1"/>
</dbReference>
<keyword evidence="8 14" id="KW-0862">Zinc</keyword>
<dbReference type="Gene3D" id="3.40.50.410">
    <property type="entry name" value="von Willebrand factor, type A domain"/>
    <property type="match status" value="1"/>
</dbReference>
<dbReference type="EMBL" id="JH687805">
    <property type="protein sequence ID" value="EJD40164.1"/>
    <property type="molecule type" value="Genomic_DNA"/>
</dbReference>
<dbReference type="Proteomes" id="UP000006514">
    <property type="component" value="Unassembled WGS sequence"/>
</dbReference>
<feature type="domain" description="Sec23/Sec24 trunk" evidence="17">
    <location>
        <begin position="122"/>
        <end position="385"/>
    </location>
</feature>
<evidence type="ECO:0000256" key="10">
    <source>
        <dbReference type="ARBA" id="ARBA00022927"/>
    </source>
</evidence>
<gene>
    <name evidence="20" type="ORF">AURDEDRAFT_115958</name>
</gene>
<dbReference type="InterPro" id="IPR036175">
    <property type="entry name" value="Sec23/24_helical_dom_sf"/>
</dbReference>
<keyword evidence="20" id="KW-0167">Capsid protein</keyword>
<accession>J0WWG6</accession>
<dbReference type="InterPro" id="IPR037550">
    <property type="entry name" value="Sec23_C"/>
</dbReference>
<dbReference type="InterPro" id="IPR006900">
    <property type="entry name" value="Sec23/24_helical_dom"/>
</dbReference>
<keyword evidence="12 14" id="KW-0472">Membrane</keyword>
<protein>
    <recommendedName>
        <fullName evidence="14">Protein transport protein SEC23</fullName>
    </recommendedName>
</protein>
<keyword evidence="10 14" id="KW-0653">Protein transport</keyword>
<evidence type="ECO:0000256" key="6">
    <source>
        <dbReference type="ARBA" id="ARBA00022723"/>
    </source>
</evidence>
<organism evidence="20 21">
    <name type="scientific">Auricularia subglabra (strain TFB-10046 / SS5)</name>
    <name type="common">White-rot fungus</name>
    <name type="synonym">Auricularia delicata (strain TFB10046)</name>
    <dbReference type="NCBI Taxonomy" id="717982"/>
    <lineage>
        <taxon>Eukaryota</taxon>
        <taxon>Fungi</taxon>
        <taxon>Dikarya</taxon>
        <taxon>Basidiomycota</taxon>
        <taxon>Agaricomycotina</taxon>
        <taxon>Agaricomycetes</taxon>
        <taxon>Auriculariales</taxon>
        <taxon>Auriculariaceae</taxon>
        <taxon>Auricularia</taxon>
    </lineage>
</organism>
<dbReference type="AlphaFoldDB" id="J0WWG6"/>
<evidence type="ECO:0000256" key="2">
    <source>
        <dbReference type="ARBA" id="ARBA00004397"/>
    </source>
</evidence>
<keyword evidence="4 14" id="KW-0813">Transport</keyword>
<evidence type="ECO:0000259" key="18">
    <source>
        <dbReference type="Pfam" id="PF04815"/>
    </source>
</evidence>